<protein>
    <submittedName>
        <fullName evidence="1">Uncharacterized protein</fullName>
    </submittedName>
</protein>
<proteinExistence type="predicted"/>
<dbReference type="HOGENOM" id="CLU_2387748_0_0_1"/>
<dbReference type="AlphaFoldDB" id="A0A022VR47"/>
<sequence>MLDKTSLLATLSRLSECKATRLMKFDLLAADRDRRGAELAGGRPGRVVNHAIPAAELTGSILVLWCLMAVAGRVVSWWRFEGRSGGLAMLFDCG</sequence>
<reference evidence="1" key="1">
    <citation type="submission" date="2014-02" db="EMBL/GenBank/DDBJ databases">
        <title>The Genome Sequence of Trichophyton rubrum (morphotype fischeri) CBS 288.86.</title>
        <authorList>
            <consortium name="The Broad Institute Genomics Platform"/>
            <person name="Cuomo C.A."/>
            <person name="White T.C."/>
            <person name="Graser Y."/>
            <person name="Martinez-Rossi N."/>
            <person name="Heitman J."/>
            <person name="Young S.K."/>
            <person name="Zeng Q."/>
            <person name="Gargeya S."/>
            <person name="Abouelleil A."/>
            <person name="Alvarado L."/>
            <person name="Chapman S.B."/>
            <person name="Gainer-Dewar J."/>
            <person name="Goldberg J."/>
            <person name="Griggs A."/>
            <person name="Gujja S."/>
            <person name="Hansen M."/>
            <person name="Howarth C."/>
            <person name="Imamovic A."/>
            <person name="Larimer J."/>
            <person name="Martinez D."/>
            <person name="Murphy C."/>
            <person name="Pearson M.D."/>
            <person name="Persinoti G."/>
            <person name="Poon T."/>
            <person name="Priest M."/>
            <person name="Roberts A.D."/>
            <person name="Saif S."/>
            <person name="Shea T.D."/>
            <person name="Sykes S.N."/>
            <person name="Wortman J."/>
            <person name="Nusbaum C."/>
            <person name="Birren B."/>
        </authorList>
    </citation>
    <scope>NUCLEOTIDE SEQUENCE [LARGE SCALE GENOMIC DNA]</scope>
    <source>
        <strain evidence="1">CBS 288.86</strain>
    </source>
</reference>
<dbReference type="Proteomes" id="UP000023758">
    <property type="component" value="Unassembled WGS sequence"/>
</dbReference>
<evidence type="ECO:0000313" key="1">
    <source>
        <dbReference type="EMBL" id="EZF48218.1"/>
    </source>
</evidence>
<accession>A0A022VR47</accession>
<organism evidence="1">
    <name type="scientific">Trichophyton rubrum CBS 288.86</name>
    <dbReference type="NCBI Taxonomy" id="1215330"/>
    <lineage>
        <taxon>Eukaryota</taxon>
        <taxon>Fungi</taxon>
        <taxon>Dikarya</taxon>
        <taxon>Ascomycota</taxon>
        <taxon>Pezizomycotina</taxon>
        <taxon>Eurotiomycetes</taxon>
        <taxon>Eurotiomycetidae</taxon>
        <taxon>Onygenales</taxon>
        <taxon>Arthrodermataceae</taxon>
        <taxon>Trichophyton</taxon>
    </lineage>
</organism>
<name>A0A022VR47_TRIRU</name>
<dbReference type="EMBL" id="KK207932">
    <property type="protein sequence ID" value="EZF48218.1"/>
    <property type="molecule type" value="Genomic_DNA"/>
</dbReference>
<gene>
    <name evidence="1" type="ORF">H103_08132</name>
</gene>